<evidence type="ECO:0000313" key="8">
    <source>
        <dbReference type="Proteomes" id="UP000280008"/>
    </source>
</evidence>
<keyword evidence="2 6" id="KW-0732">Signal</keyword>
<dbReference type="CDD" id="cd13585">
    <property type="entry name" value="PBP2_TMBP_like"/>
    <property type="match status" value="1"/>
</dbReference>
<dbReference type="InterPro" id="IPR050490">
    <property type="entry name" value="Bact_solute-bd_prot1"/>
</dbReference>
<proteinExistence type="predicted"/>
<evidence type="ECO:0000256" key="4">
    <source>
        <dbReference type="ARBA" id="ARBA00023139"/>
    </source>
</evidence>
<dbReference type="SUPFAM" id="SSF53850">
    <property type="entry name" value="Periplasmic binding protein-like II"/>
    <property type="match status" value="1"/>
</dbReference>
<dbReference type="InterPro" id="IPR006311">
    <property type="entry name" value="TAT_signal"/>
</dbReference>
<keyword evidence="1" id="KW-1003">Cell membrane</keyword>
<protein>
    <submittedName>
        <fullName evidence="7">Carbohydrate ABC transporter substrate-binding protein (CUT1 family)</fullName>
    </submittedName>
</protein>
<keyword evidence="8" id="KW-1185">Reference proteome</keyword>
<keyword evidence="3" id="KW-0472">Membrane</keyword>
<dbReference type="Gene3D" id="3.40.190.10">
    <property type="entry name" value="Periplasmic binding protein-like II"/>
    <property type="match status" value="1"/>
</dbReference>
<accession>A0A495IBW9</accession>
<evidence type="ECO:0000256" key="2">
    <source>
        <dbReference type="ARBA" id="ARBA00022729"/>
    </source>
</evidence>
<reference evidence="7 8" key="1">
    <citation type="submission" date="2018-10" db="EMBL/GenBank/DDBJ databases">
        <title>Sequencing the genomes of 1000 actinobacteria strains.</title>
        <authorList>
            <person name="Klenk H.-P."/>
        </authorList>
    </citation>
    <scope>NUCLEOTIDE SEQUENCE [LARGE SCALE GENOMIC DNA]</scope>
    <source>
        <strain evidence="7 8">DSM 17894</strain>
    </source>
</reference>
<keyword evidence="5" id="KW-0449">Lipoprotein</keyword>
<feature type="chain" id="PRO_5038524840" evidence="6">
    <location>
        <begin position="35"/>
        <end position="449"/>
    </location>
</feature>
<evidence type="ECO:0000313" key="7">
    <source>
        <dbReference type="EMBL" id="RKR73503.1"/>
    </source>
</evidence>
<evidence type="ECO:0000256" key="5">
    <source>
        <dbReference type="ARBA" id="ARBA00023288"/>
    </source>
</evidence>
<dbReference type="InterPro" id="IPR006059">
    <property type="entry name" value="SBP"/>
</dbReference>
<evidence type="ECO:0000256" key="6">
    <source>
        <dbReference type="SAM" id="SignalP"/>
    </source>
</evidence>
<organism evidence="7 8">
    <name type="scientific">Frondihabitans australicus</name>
    <dbReference type="NCBI Taxonomy" id="386892"/>
    <lineage>
        <taxon>Bacteria</taxon>
        <taxon>Bacillati</taxon>
        <taxon>Actinomycetota</taxon>
        <taxon>Actinomycetes</taxon>
        <taxon>Micrococcales</taxon>
        <taxon>Microbacteriaceae</taxon>
        <taxon>Frondihabitans</taxon>
    </lineage>
</organism>
<dbReference type="Pfam" id="PF13416">
    <property type="entry name" value="SBP_bac_8"/>
    <property type="match status" value="1"/>
</dbReference>
<comment type="caution">
    <text evidence="7">The sequence shown here is derived from an EMBL/GenBank/DDBJ whole genome shotgun (WGS) entry which is preliminary data.</text>
</comment>
<gene>
    <name evidence="7" type="ORF">C8E83_0596</name>
</gene>
<dbReference type="OrthoDB" id="3951689at2"/>
<dbReference type="AlphaFoldDB" id="A0A495IBW9"/>
<dbReference type="PANTHER" id="PTHR43649">
    <property type="entry name" value="ARABINOSE-BINDING PROTEIN-RELATED"/>
    <property type="match status" value="1"/>
</dbReference>
<keyword evidence="4" id="KW-0564">Palmitate</keyword>
<evidence type="ECO:0000256" key="1">
    <source>
        <dbReference type="ARBA" id="ARBA00022475"/>
    </source>
</evidence>
<feature type="signal peptide" evidence="6">
    <location>
        <begin position="1"/>
        <end position="34"/>
    </location>
</feature>
<dbReference type="PROSITE" id="PS51318">
    <property type="entry name" value="TAT"/>
    <property type="match status" value="1"/>
</dbReference>
<evidence type="ECO:0000256" key="3">
    <source>
        <dbReference type="ARBA" id="ARBA00023136"/>
    </source>
</evidence>
<sequence>MPGHDSETPGVSRRTVLKYAASAAGLAALAPALAACSTSTGASAGTAAVTKSTKADLVLTTWNIPADVVAYRKFAAEYKKMYPGVNIKVQVTPNGDFNQYMSTQLAGGNAPDIIRNTWQGFGRWAQNGGFVALDDYLKKGYGDGFGETFWKAAQVDGKVHGIPQHTDTFGTYYRKDVMAKVGAKIPTTIDDAWTWDQFLSLAKDVKQETGKAAVAYGFEGANTAYRWLPFLYMHGGKLLEDDGKTPAIDNATGIEAIAWFQNLYNEGLIPKSNTIKGSTTAAVENLFTSGQVGLMIWGDWIMGEVAKGFSTDKWDITYMPQDKSRASDLGGNLLSVSKSSKSPAVAADFIQFVCNEANMKYFCETDLFLPVRTALQDETLTFSSQSKQMALFSEQAKTVPAAMAKVETLPDFATINEVLADQLDLCFIGSQTPTATAKAIASGIQNAAS</sequence>
<name>A0A495IBW9_9MICO</name>
<dbReference type="EMBL" id="RBKS01000001">
    <property type="protein sequence ID" value="RKR73503.1"/>
    <property type="molecule type" value="Genomic_DNA"/>
</dbReference>
<dbReference type="PANTHER" id="PTHR43649:SF33">
    <property type="entry name" value="POLYGALACTURONAN_RHAMNOGALACTURONAN-BINDING PROTEIN YTCQ"/>
    <property type="match status" value="1"/>
</dbReference>
<dbReference type="Proteomes" id="UP000280008">
    <property type="component" value="Unassembled WGS sequence"/>
</dbReference>
<dbReference type="RefSeq" id="WP_121368361.1">
    <property type="nucleotide sequence ID" value="NZ_RBKS01000001.1"/>
</dbReference>